<evidence type="ECO:0000313" key="3">
    <source>
        <dbReference type="EMBL" id="SVA41291.1"/>
    </source>
</evidence>
<keyword evidence="1" id="KW-1133">Transmembrane helix</keyword>
<keyword evidence="1" id="KW-0472">Membrane</keyword>
<feature type="transmembrane region" description="Helical" evidence="1">
    <location>
        <begin position="14"/>
        <end position="35"/>
    </location>
</feature>
<dbReference type="GO" id="GO:0006629">
    <property type="term" value="P:lipid metabolic process"/>
    <property type="evidence" value="ECO:0007669"/>
    <property type="project" value="InterPro"/>
</dbReference>
<evidence type="ECO:0000256" key="1">
    <source>
        <dbReference type="SAM" id="Phobius"/>
    </source>
</evidence>
<gene>
    <name evidence="3" type="ORF">METZ01_LOCUS94145</name>
</gene>
<feature type="transmembrane region" description="Helical" evidence="1">
    <location>
        <begin position="41"/>
        <end position="59"/>
    </location>
</feature>
<dbReference type="Pfam" id="PF00487">
    <property type="entry name" value="FA_desaturase"/>
    <property type="match status" value="1"/>
</dbReference>
<feature type="domain" description="Fatty acid desaturase" evidence="2">
    <location>
        <begin position="42"/>
        <end position="285"/>
    </location>
</feature>
<keyword evidence="1" id="KW-0812">Transmembrane</keyword>
<dbReference type="InterPro" id="IPR005804">
    <property type="entry name" value="FA_desaturase_dom"/>
</dbReference>
<dbReference type="EMBL" id="UINC01009202">
    <property type="protein sequence ID" value="SVA41291.1"/>
    <property type="molecule type" value="Genomic_DNA"/>
</dbReference>
<protein>
    <recommendedName>
        <fullName evidence="2">Fatty acid desaturase domain-containing protein</fullName>
    </recommendedName>
</protein>
<dbReference type="AlphaFoldDB" id="A0A381VML2"/>
<name>A0A381VML2_9ZZZZ</name>
<organism evidence="3">
    <name type="scientific">marine metagenome</name>
    <dbReference type="NCBI Taxonomy" id="408172"/>
    <lineage>
        <taxon>unclassified sequences</taxon>
        <taxon>metagenomes</taxon>
        <taxon>ecological metagenomes</taxon>
    </lineage>
</organism>
<sequence>MYERRVIAPYTGAIGWRSLFNIAWCVSGWVLVVSLELTGKIPLWLGMFLAAVFLQACYMPMHESVHKTLSGGRRSLVWVDRAVGALAGWLLCESFKAHRITHLKHHTHTNDEADPDVLNSKGSPRQILGRVVAGTVLYPLGPLLAVVPPLRRLIPNGLATRMGQMAELRGPEAGAAARPVALGHFSVLLVGTIFGYGELVWLLWYIPAWVARFWLSLVFGWLPHHPHAETGRYRDTRVFTFFGSTFLIRGHDYHLLHHLFPVVPHYRLRALWRDIGEHLSEQGARIEGRAARSLPTG</sequence>
<evidence type="ECO:0000259" key="2">
    <source>
        <dbReference type="Pfam" id="PF00487"/>
    </source>
</evidence>
<proteinExistence type="predicted"/>
<accession>A0A381VML2</accession>
<reference evidence="3" key="1">
    <citation type="submission" date="2018-05" db="EMBL/GenBank/DDBJ databases">
        <authorList>
            <person name="Lanie J.A."/>
            <person name="Ng W.-L."/>
            <person name="Kazmierczak K.M."/>
            <person name="Andrzejewski T.M."/>
            <person name="Davidsen T.M."/>
            <person name="Wayne K.J."/>
            <person name="Tettelin H."/>
            <person name="Glass J.I."/>
            <person name="Rusch D."/>
            <person name="Podicherti R."/>
            <person name="Tsui H.-C.T."/>
            <person name="Winkler M.E."/>
        </authorList>
    </citation>
    <scope>NUCLEOTIDE SEQUENCE</scope>
</reference>